<evidence type="ECO:0000313" key="1">
    <source>
        <dbReference type="EMBL" id="MQW36466.1"/>
    </source>
</evidence>
<name>A0AAW9TXD8_RHIML</name>
<dbReference type="AlphaFoldDB" id="A0AAW9TXD8"/>
<accession>A0AAW9TXD8</accession>
<organism evidence="1 2">
    <name type="scientific">Rhizobium meliloti</name>
    <name type="common">Ensifer meliloti</name>
    <name type="synonym">Sinorhizobium meliloti</name>
    <dbReference type="NCBI Taxonomy" id="382"/>
    <lineage>
        <taxon>Bacteria</taxon>
        <taxon>Pseudomonadati</taxon>
        <taxon>Pseudomonadota</taxon>
        <taxon>Alphaproteobacteria</taxon>
        <taxon>Hyphomicrobiales</taxon>
        <taxon>Rhizobiaceae</taxon>
        <taxon>Sinorhizobium/Ensifer group</taxon>
        <taxon>Sinorhizobium</taxon>
    </lineage>
</organism>
<proteinExistence type="predicted"/>
<comment type="caution">
    <text evidence="1">The sequence shown here is derived from an EMBL/GenBank/DDBJ whole genome shotgun (WGS) entry which is preliminary data.</text>
</comment>
<protein>
    <submittedName>
        <fullName evidence="1">Uncharacterized protein</fullName>
    </submittedName>
</protein>
<reference evidence="1 2" key="1">
    <citation type="journal article" date="2013" name="Genome Biol.">
        <title>Comparative genomics of the core and accessory genomes of 48 Sinorhizobium strains comprising five genospecies.</title>
        <authorList>
            <person name="Sugawara M."/>
            <person name="Epstein B."/>
            <person name="Badgley B.D."/>
            <person name="Unno T."/>
            <person name="Xu L."/>
            <person name="Reese J."/>
            <person name="Gyaneshwar P."/>
            <person name="Denny R."/>
            <person name="Mudge J."/>
            <person name="Bharti A.K."/>
            <person name="Farmer A.D."/>
            <person name="May G.D."/>
            <person name="Woodward J.E."/>
            <person name="Medigue C."/>
            <person name="Vallenet D."/>
            <person name="Lajus A."/>
            <person name="Rouy Z."/>
            <person name="Martinez-Vaz B."/>
            <person name="Tiffin P."/>
            <person name="Young N.D."/>
            <person name="Sadowsky M.J."/>
        </authorList>
    </citation>
    <scope>NUCLEOTIDE SEQUENCE [LARGE SCALE GENOMIC DNA]</scope>
    <source>
        <strain evidence="1 2">N6B1</strain>
    </source>
</reference>
<evidence type="ECO:0000313" key="2">
    <source>
        <dbReference type="Proteomes" id="UP000429484"/>
    </source>
</evidence>
<sequence length="41" mass="4484">MVRRIGNHARDVSVAGLVEACPFIAVVVNQELNIIPLRQGK</sequence>
<gene>
    <name evidence="1" type="ORF">GHK53_27750</name>
</gene>
<dbReference type="EMBL" id="WISR01000222">
    <property type="protein sequence ID" value="MQW36466.1"/>
    <property type="molecule type" value="Genomic_DNA"/>
</dbReference>
<dbReference type="Proteomes" id="UP000429484">
    <property type="component" value="Unassembled WGS sequence"/>
</dbReference>